<evidence type="ECO:0000256" key="1">
    <source>
        <dbReference type="ARBA" id="ARBA00001974"/>
    </source>
</evidence>
<comment type="caution">
    <text evidence="7">The sequence shown here is derived from an EMBL/GenBank/DDBJ whole genome shotgun (WGS) entry which is preliminary data.</text>
</comment>
<dbReference type="SUPFAM" id="SSF51905">
    <property type="entry name" value="FAD/NAD(P)-binding domain"/>
    <property type="match status" value="3"/>
</dbReference>
<keyword evidence="3" id="KW-0274">FAD</keyword>
<dbReference type="Proteomes" id="UP000309340">
    <property type="component" value="Unassembled WGS sequence"/>
</dbReference>
<organism evidence="7 8">
    <name type="scientific">Friedmanniomyces simplex</name>
    <dbReference type="NCBI Taxonomy" id="329884"/>
    <lineage>
        <taxon>Eukaryota</taxon>
        <taxon>Fungi</taxon>
        <taxon>Dikarya</taxon>
        <taxon>Ascomycota</taxon>
        <taxon>Pezizomycotina</taxon>
        <taxon>Dothideomycetes</taxon>
        <taxon>Dothideomycetidae</taxon>
        <taxon>Mycosphaerellales</taxon>
        <taxon>Teratosphaeriaceae</taxon>
        <taxon>Friedmanniomyces</taxon>
    </lineage>
</organism>
<keyword evidence="4" id="KW-0521">NADP</keyword>
<keyword evidence="2" id="KW-0285">Flavoprotein</keyword>
<dbReference type="InterPro" id="IPR051820">
    <property type="entry name" value="FAD-binding_MO"/>
</dbReference>
<evidence type="ECO:0000256" key="2">
    <source>
        <dbReference type="ARBA" id="ARBA00022630"/>
    </source>
</evidence>
<dbReference type="Pfam" id="PF13450">
    <property type="entry name" value="NAD_binding_8"/>
    <property type="match status" value="1"/>
</dbReference>
<gene>
    <name evidence="7" type="ORF">B0A55_06374</name>
</gene>
<sequence>MASEKVDYDVVIIGAGISGINFGYRLQERLPNLSYTILESRHELGGTWSLFNYPGIRSDSDLYTFGFPWRPWEEQTAIAEGPLIIKYMKESAAMHGIDQKIQFNHHVNNADYSRTSKTWAFNVTANGTEQKTLRSKFYLICTGYYDYKEPLQAQIPGIEDFKGTVAHPQSWPQDLDYTDKNVVIVGSGATAITLLPNLAKKASTVTILQRSPSYVMSQPAEDSLEWGIRRLTWFSKPLQHRLLRWKWVLMPFLLTRFAYNFPQAARKMFGNLIQAQLPPTLPRDPHFNPTYNPFEQRVCLCPDGDYYAALRSGKGTVETGVIETVTPNSIKLVSGKELHPDIIVTATGLKLRFAGGVAITVDGTPLNIADKFIWKGVMIEDVPNAAYVMGYVDASWTLGADATAQMVCRILKQMQKEGVKEIVPRRSEYEKEHMKEEPLLRLTSTYVKRAKDVTPKTGATGQWRPRSYYYKDIMMAWFGDIKTGTEWVRGV</sequence>
<evidence type="ECO:0008006" key="9">
    <source>
        <dbReference type="Google" id="ProtNLM"/>
    </source>
</evidence>
<dbReference type="InterPro" id="IPR020946">
    <property type="entry name" value="Flavin_mOase-like"/>
</dbReference>
<evidence type="ECO:0000256" key="4">
    <source>
        <dbReference type="ARBA" id="ARBA00022857"/>
    </source>
</evidence>
<keyword evidence="6" id="KW-0503">Monooxygenase</keyword>
<dbReference type="GO" id="GO:0050661">
    <property type="term" value="F:NADP binding"/>
    <property type="evidence" value="ECO:0007669"/>
    <property type="project" value="InterPro"/>
</dbReference>
<proteinExistence type="predicted"/>
<evidence type="ECO:0000256" key="5">
    <source>
        <dbReference type="ARBA" id="ARBA00023002"/>
    </source>
</evidence>
<dbReference type="FunFam" id="3.50.50.60:FF:000228">
    <property type="entry name" value="FAD-containing monooxygenase EthA"/>
    <property type="match status" value="1"/>
</dbReference>
<protein>
    <recommendedName>
        <fullName evidence="9">FAD/NAD(P)-binding domain-containing protein</fullName>
    </recommendedName>
</protein>
<evidence type="ECO:0000313" key="7">
    <source>
        <dbReference type="EMBL" id="TKA73378.1"/>
    </source>
</evidence>
<keyword evidence="5" id="KW-0560">Oxidoreductase</keyword>
<dbReference type="Pfam" id="PF00743">
    <property type="entry name" value="FMO-like"/>
    <property type="match status" value="1"/>
</dbReference>
<dbReference type="Gene3D" id="3.50.50.60">
    <property type="entry name" value="FAD/NAD(P)-binding domain"/>
    <property type="match status" value="1"/>
</dbReference>
<dbReference type="PANTHER" id="PTHR43872">
    <property type="entry name" value="MONOOXYGENASE, PUTATIVE (AFU_ORTHOLOGUE AFUA_8G02570)-RELATED"/>
    <property type="match status" value="1"/>
</dbReference>
<evidence type="ECO:0000256" key="3">
    <source>
        <dbReference type="ARBA" id="ARBA00022827"/>
    </source>
</evidence>
<dbReference type="InterPro" id="IPR036188">
    <property type="entry name" value="FAD/NAD-bd_sf"/>
</dbReference>
<keyword evidence="8" id="KW-1185">Reference proteome</keyword>
<dbReference type="AlphaFoldDB" id="A0A4U0XD03"/>
<comment type="cofactor">
    <cofactor evidence="1">
        <name>FAD</name>
        <dbReference type="ChEBI" id="CHEBI:57692"/>
    </cofactor>
</comment>
<evidence type="ECO:0000313" key="8">
    <source>
        <dbReference type="Proteomes" id="UP000309340"/>
    </source>
</evidence>
<dbReference type="PANTHER" id="PTHR43872:SF1">
    <property type="entry name" value="MONOOXYGENASE, PUTATIVE (AFU_ORTHOLOGUE AFUA_8G02570)-RELATED"/>
    <property type="match status" value="1"/>
</dbReference>
<name>A0A4U0XD03_9PEZI</name>
<dbReference type="OrthoDB" id="66881at2759"/>
<evidence type="ECO:0000256" key="6">
    <source>
        <dbReference type="ARBA" id="ARBA00023033"/>
    </source>
</evidence>
<accession>A0A4U0XD03</accession>
<dbReference type="GO" id="GO:0004499">
    <property type="term" value="F:N,N-dimethylaniline monooxygenase activity"/>
    <property type="evidence" value="ECO:0007669"/>
    <property type="project" value="InterPro"/>
</dbReference>
<dbReference type="EMBL" id="NAJQ01000267">
    <property type="protein sequence ID" value="TKA73378.1"/>
    <property type="molecule type" value="Genomic_DNA"/>
</dbReference>
<reference evidence="7 8" key="1">
    <citation type="submission" date="2017-03" db="EMBL/GenBank/DDBJ databases">
        <title>Genomes of endolithic fungi from Antarctica.</title>
        <authorList>
            <person name="Coleine C."/>
            <person name="Masonjones S."/>
            <person name="Stajich J.E."/>
        </authorList>
    </citation>
    <scope>NUCLEOTIDE SEQUENCE [LARGE SCALE GENOMIC DNA]</scope>
    <source>
        <strain evidence="7 8">CCFEE 5184</strain>
    </source>
</reference>
<dbReference type="GO" id="GO:0050660">
    <property type="term" value="F:flavin adenine dinucleotide binding"/>
    <property type="evidence" value="ECO:0007669"/>
    <property type="project" value="InterPro"/>
</dbReference>